<dbReference type="Pfam" id="PF01645">
    <property type="entry name" value="Glu_synthase"/>
    <property type="match status" value="1"/>
</dbReference>
<comment type="similarity">
    <text evidence="1 2">Belongs to the glutamate synthase family.</text>
</comment>
<dbReference type="Gene3D" id="3.20.20.70">
    <property type="entry name" value="Aldolase class I"/>
    <property type="match status" value="1"/>
</dbReference>
<evidence type="ECO:0000259" key="3">
    <source>
        <dbReference type="Pfam" id="PF01645"/>
    </source>
</evidence>
<proteinExistence type="inferred from homology"/>
<protein>
    <submittedName>
        <fullName evidence="4">FMN-binding glutamate synthase family protein</fullName>
    </submittedName>
</protein>
<reference evidence="4" key="1">
    <citation type="submission" date="2024-05" db="EMBL/GenBank/DDBJ databases">
        <title>Whole genome shotgun sequence of Streptomyces hydrogenans NBRC 13475.</title>
        <authorList>
            <person name="Komaki H."/>
            <person name="Tamura T."/>
        </authorList>
    </citation>
    <scope>NUCLEOTIDE SEQUENCE</scope>
    <source>
        <strain evidence="4">NBRC 13475</strain>
    </source>
</reference>
<evidence type="ECO:0000313" key="5">
    <source>
        <dbReference type="Proteomes" id="UP001052739"/>
    </source>
</evidence>
<dbReference type="InterPro" id="IPR024188">
    <property type="entry name" value="GltB"/>
</dbReference>
<dbReference type="PIRSF" id="PIRSF006429">
    <property type="entry name" value="GOGAT_lg_2"/>
    <property type="match status" value="1"/>
</dbReference>
<accession>A0ABQ3PQH3</accession>
<dbReference type="PIRSF" id="PIRSF500060">
    <property type="entry name" value="UCP500060"/>
    <property type="match status" value="1"/>
</dbReference>
<name>A0ABQ3PQH3_9ACTN</name>
<evidence type="ECO:0000313" key="4">
    <source>
        <dbReference type="EMBL" id="GHI27244.1"/>
    </source>
</evidence>
<dbReference type="Proteomes" id="UP001052739">
    <property type="component" value="Unassembled WGS sequence"/>
</dbReference>
<dbReference type="RefSeq" id="WP_190226181.1">
    <property type="nucleotide sequence ID" value="NZ_BNBS01000162.1"/>
</dbReference>
<feature type="domain" description="Glutamate synthase" evidence="3">
    <location>
        <begin position="159"/>
        <end position="475"/>
    </location>
</feature>
<dbReference type="CDD" id="cd02808">
    <property type="entry name" value="GltS_FMN"/>
    <property type="match status" value="1"/>
</dbReference>
<evidence type="ECO:0000256" key="2">
    <source>
        <dbReference type="PIRNR" id="PIRNR006429"/>
    </source>
</evidence>
<evidence type="ECO:0000256" key="1">
    <source>
        <dbReference type="ARBA" id="ARBA00009716"/>
    </source>
</evidence>
<dbReference type="InterPro" id="IPR002932">
    <property type="entry name" value="Glu_synthdom"/>
</dbReference>
<dbReference type="InterPro" id="IPR027283">
    <property type="entry name" value="YerD"/>
</dbReference>
<gene>
    <name evidence="4" type="ORF">Shyd_86150</name>
</gene>
<organism evidence="4 5">
    <name type="scientific">Streptomyces hydrogenans</name>
    <dbReference type="NCBI Taxonomy" id="1873719"/>
    <lineage>
        <taxon>Bacteria</taxon>
        <taxon>Bacillati</taxon>
        <taxon>Actinomycetota</taxon>
        <taxon>Actinomycetes</taxon>
        <taxon>Kitasatosporales</taxon>
        <taxon>Streptomycetaceae</taxon>
        <taxon>Streptomyces</taxon>
    </lineage>
</organism>
<dbReference type="PANTHER" id="PTHR43819">
    <property type="entry name" value="ARCHAEAL-TYPE GLUTAMATE SYNTHASE [NADPH]"/>
    <property type="match status" value="1"/>
</dbReference>
<comment type="caution">
    <text evidence="4">The sequence shown here is derived from an EMBL/GenBank/DDBJ whole genome shotgun (WGS) entry which is preliminary data.</text>
</comment>
<dbReference type="SUPFAM" id="SSF51395">
    <property type="entry name" value="FMN-linked oxidoreductases"/>
    <property type="match status" value="1"/>
</dbReference>
<dbReference type="InterPro" id="IPR013785">
    <property type="entry name" value="Aldolase_TIM"/>
</dbReference>
<sequence length="533" mass="57128">MKLKNCARYSVLTAACAVAVSSTVLSCTRSPRWWALATPTLGLAGLGAYDLLQRRHAILRNYPLLGHARYLLEEVRPEVQQYFVERNFDGRPYDRVVRNAVYQRSKGVGGKLAFGTERDVYEHGHEFLAPSFAPRPVPQEPPTVRVGGPECAQPYNMSLLNVSAMSFGALSANAVLALNKGAQAGGFAHDTGEGGISKYHLRHGGDLIWEIGTGYFGCRTAEGDFDPEAFEAKALHPNVKCVLLKLSQGAKPGMGGVLPGSKVDAEIAHIRGVQQGRTVASPPHHRAFTTPRELVRFLASLRSLAGGKPVGVKFCVGARTDVLALCKAMLTEGTGPDFIVVDGAEGGTGAAPPEFADRIGMPLTEGLMTVHNSLVGVGLRDRIRIGASGKIATGADIVTRLAQGADFTNAARTMMFALGCIQAQACHTNECPVGVATQDPGRARALDVDDKAERVRRYQASTVGSAQQIMAAMGLDEPAQLHPRMLHRRATDSGEIRSYAELHAWLGDKELLDDPPAEWCADWNAADPDSFAV</sequence>
<dbReference type="PANTHER" id="PTHR43819:SF1">
    <property type="entry name" value="ARCHAEAL-TYPE GLUTAMATE SYNTHASE [NADPH]"/>
    <property type="match status" value="1"/>
</dbReference>
<dbReference type="EMBL" id="BNDW01000117">
    <property type="protein sequence ID" value="GHI27244.1"/>
    <property type="molecule type" value="Genomic_DNA"/>
</dbReference>
<dbReference type="PROSITE" id="PS51257">
    <property type="entry name" value="PROKAR_LIPOPROTEIN"/>
    <property type="match status" value="1"/>
</dbReference>
<keyword evidence="5" id="KW-1185">Reference proteome</keyword>